<dbReference type="EMBL" id="OC000300">
    <property type="protein sequence ID" value="CAD7256825.1"/>
    <property type="molecule type" value="Genomic_DNA"/>
</dbReference>
<feature type="region of interest" description="Disordered" evidence="1">
    <location>
        <begin position="115"/>
        <end position="160"/>
    </location>
</feature>
<reference evidence="2" key="1">
    <citation type="submission" date="2020-11" db="EMBL/GenBank/DDBJ databases">
        <authorList>
            <person name="Tran Van P."/>
        </authorList>
    </citation>
    <scope>NUCLEOTIDE SEQUENCE</scope>
</reference>
<organism evidence="2">
    <name type="scientific">Timema shepardi</name>
    <name type="common">Walking stick</name>
    <dbReference type="NCBI Taxonomy" id="629360"/>
    <lineage>
        <taxon>Eukaryota</taxon>
        <taxon>Metazoa</taxon>
        <taxon>Ecdysozoa</taxon>
        <taxon>Arthropoda</taxon>
        <taxon>Hexapoda</taxon>
        <taxon>Insecta</taxon>
        <taxon>Pterygota</taxon>
        <taxon>Neoptera</taxon>
        <taxon>Polyneoptera</taxon>
        <taxon>Phasmatodea</taxon>
        <taxon>Timematodea</taxon>
        <taxon>Timematoidea</taxon>
        <taxon>Timematidae</taxon>
        <taxon>Timema</taxon>
    </lineage>
</organism>
<proteinExistence type="predicted"/>
<accession>A0A7R9AMG9</accession>
<protein>
    <submittedName>
        <fullName evidence="2">Uncharacterized protein</fullName>
    </submittedName>
</protein>
<evidence type="ECO:0000256" key="1">
    <source>
        <dbReference type="SAM" id="MobiDB-lite"/>
    </source>
</evidence>
<dbReference type="AlphaFoldDB" id="A0A7R9AMG9"/>
<sequence>MGCVALLKSEQQFISDVLMRPTPSPVLALYNDGAPLQPSHPQSREAIQGRIKSRGSTHADGDLLIPFLTHVSSPQQDAVSGRWWLTQGPMTHAPVHCWLTGHHANTVYVGVHLPGEKRRSHRRHKRKDDAEDGADSDPGDDSEDESRPTRVSQRLSGAPRGKGYIHSTVALRFVLKVSRSLARPGRPLSTEKFLDSSVAYYWCV</sequence>
<evidence type="ECO:0000313" key="2">
    <source>
        <dbReference type="EMBL" id="CAD7256825.1"/>
    </source>
</evidence>
<feature type="compositionally biased region" description="Acidic residues" evidence="1">
    <location>
        <begin position="130"/>
        <end position="144"/>
    </location>
</feature>
<name>A0A7R9AMG9_TIMSH</name>
<gene>
    <name evidence="2" type="ORF">TSIB3V08_LOCUS1100</name>
</gene>